<sequence>MNDDDNDAWQTALGWLMRQHDGDLDEAERQALHAWLAASPGNRAAYREAERLWSLTGLIPPADERH</sequence>
<dbReference type="OrthoDB" id="9771237at2"/>
<keyword evidence="3" id="KW-1185">Reference proteome</keyword>
<dbReference type="EMBL" id="SOBR01000002">
    <property type="protein sequence ID" value="TDU23565.1"/>
    <property type="molecule type" value="Genomic_DNA"/>
</dbReference>
<dbReference type="RefSeq" id="WP_133694670.1">
    <property type="nucleotide sequence ID" value="NZ_SOBR01000002.1"/>
</dbReference>
<proteinExistence type="predicted"/>
<dbReference type="Proteomes" id="UP000295380">
    <property type="component" value="Unassembled WGS sequence"/>
</dbReference>
<dbReference type="AlphaFoldDB" id="A0A4R7NRF1"/>
<reference evidence="2 3" key="1">
    <citation type="submission" date="2019-03" db="EMBL/GenBank/DDBJ databases">
        <title>Genomic Encyclopedia of Type Strains, Phase IV (KMG-IV): sequencing the most valuable type-strain genomes for metagenomic binning, comparative biology and taxonomic classification.</title>
        <authorList>
            <person name="Goeker M."/>
        </authorList>
    </citation>
    <scope>NUCLEOTIDE SEQUENCE [LARGE SCALE GENOMIC DNA]</scope>
    <source>
        <strain evidence="2 3">DSM 6770</strain>
    </source>
</reference>
<evidence type="ECO:0000259" key="1">
    <source>
        <dbReference type="Pfam" id="PF16220"/>
    </source>
</evidence>
<evidence type="ECO:0000313" key="2">
    <source>
        <dbReference type="EMBL" id="TDU23565.1"/>
    </source>
</evidence>
<protein>
    <submittedName>
        <fullName evidence="2">Uncharacterized protein DUF4880</fullName>
    </submittedName>
</protein>
<accession>A0A4R7NRF1</accession>
<name>A0A4R7NRF1_9GAMM</name>
<dbReference type="InterPro" id="IPR032623">
    <property type="entry name" value="FecR_N"/>
</dbReference>
<comment type="caution">
    <text evidence="2">The sequence shown here is derived from an EMBL/GenBank/DDBJ whole genome shotgun (WGS) entry which is preliminary data.</text>
</comment>
<feature type="domain" description="FecR N-terminal" evidence="1">
    <location>
        <begin position="11"/>
        <end position="52"/>
    </location>
</feature>
<gene>
    <name evidence="2" type="ORF">C8E00_10252</name>
</gene>
<organism evidence="2 3">
    <name type="scientific">Chromohalobacter marismortui</name>
    <dbReference type="NCBI Taxonomy" id="42055"/>
    <lineage>
        <taxon>Bacteria</taxon>
        <taxon>Pseudomonadati</taxon>
        <taxon>Pseudomonadota</taxon>
        <taxon>Gammaproteobacteria</taxon>
        <taxon>Oceanospirillales</taxon>
        <taxon>Halomonadaceae</taxon>
        <taxon>Chromohalobacter</taxon>
    </lineage>
</organism>
<dbReference type="Pfam" id="PF16220">
    <property type="entry name" value="DUF4880"/>
    <property type="match status" value="1"/>
</dbReference>
<evidence type="ECO:0000313" key="3">
    <source>
        <dbReference type="Proteomes" id="UP000295380"/>
    </source>
</evidence>